<protein>
    <submittedName>
        <fullName evidence="1">Uncharacterized protein DUF4231</fullName>
    </submittedName>
</protein>
<dbReference type="NCBIfam" id="NF033634">
    <property type="entry name" value="SLATT_1"/>
    <property type="match status" value="1"/>
</dbReference>
<dbReference type="Proteomes" id="UP000295212">
    <property type="component" value="Unassembled WGS sequence"/>
</dbReference>
<name>A0A4R6ZQH6_9GAMM</name>
<dbReference type="Pfam" id="PF14015">
    <property type="entry name" value="DUF4231"/>
    <property type="match status" value="1"/>
</dbReference>
<dbReference type="AlphaFoldDB" id="A0A4R6ZQH6"/>
<dbReference type="RefSeq" id="WP_133635791.1">
    <property type="nucleotide sequence ID" value="NZ_SNZJ01000007.1"/>
</dbReference>
<comment type="caution">
    <text evidence="1">The sequence shown here is derived from an EMBL/GenBank/DDBJ whole genome shotgun (WGS) entry which is preliminary data.</text>
</comment>
<dbReference type="EMBL" id="SNZJ01000007">
    <property type="protein sequence ID" value="TDR54379.1"/>
    <property type="molecule type" value="Genomic_DNA"/>
</dbReference>
<organism evidence="1 2">
    <name type="scientific">Halomonas ventosae</name>
    <dbReference type="NCBI Taxonomy" id="229007"/>
    <lineage>
        <taxon>Bacteria</taxon>
        <taxon>Pseudomonadati</taxon>
        <taxon>Pseudomonadota</taxon>
        <taxon>Gammaproteobacteria</taxon>
        <taxon>Oceanospirillales</taxon>
        <taxon>Halomonadaceae</taxon>
        <taxon>Halomonas</taxon>
    </lineage>
</organism>
<evidence type="ECO:0000313" key="1">
    <source>
        <dbReference type="EMBL" id="TDR54379.1"/>
    </source>
</evidence>
<proteinExistence type="predicted"/>
<reference evidence="1 2" key="1">
    <citation type="submission" date="2019-03" db="EMBL/GenBank/DDBJ databases">
        <title>Genomic Encyclopedia of Type Strains, Phase III (KMG-III): the genomes of soil and plant-associated and newly described type strains.</title>
        <authorList>
            <person name="Whitman W."/>
        </authorList>
    </citation>
    <scope>NUCLEOTIDE SEQUENCE [LARGE SCALE GENOMIC DNA]</scope>
    <source>
        <strain evidence="1 2">CECT 5797</strain>
    </source>
</reference>
<sequence length="175" mass="19734">MANGGEVDDPGISGGGEVPDAEAARVAAALRERPEWLRLEDQLAWYGQRSRYCRRWHKRLRLLQVVFAATIPVLSMADSPLFRWLTAVLGASIAVLEAIEQINQFGPLWIQYRGTAEQLKHEKYLLLAGAGPYRDLERAEALCLLAERVEERVSSEHARWVRAAEKSVAPRKDDK</sequence>
<evidence type="ECO:0000313" key="2">
    <source>
        <dbReference type="Proteomes" id="UP000295212"/>
    </source>
</evidence>
<dbReference type="InterPro" id="IPR025325">
    <property type="entry name" value="DUF4231"/>
</dbReference>
<accession>A0A4R6ZQH6</accession>
<gene>
    <name evidence="1" type="ORF">DFP85_107152</name>
</gene>
<dbReference type="OrthoDB" id="9791874at2"/>